<dbReference type="GO" id="GO:0016740">
    <property type="term" value="F:transferase activity"/>
    <property type="evidence" value="ECO:0007669"/>
    <property type="project" value="UniProtKB-KW"/>
</dbReference>
<accession>A0A345BWI0</accession>
<dbReference type="Proteomes" id="UP000252100">
    <property type="component" value="Chromosome"/>
</dbReference>
<dbReference type="RefSeq" id="WP_114371186.1">
    <property type="nucleotide sequence ID" value="NZ_CP031092.1"/>
</dbReference>
<reference evidence="2 3" key="1">
    <citation type="journal article" date="2018" name="J. Microbiol.">
        <title>Salicibibacter kimchii gen. nov., sp. nov., a moderately halophilic and alkalitolerant bacterium in the family Bacillaceae, isolated from kimchi.</title>
        <authorList>
            <person name="Jang J.Y."/>
            <person name="Oh Y.J."/>
            <person name="Lim S.K."/>
            <person name="Park H.K."/>
            <person name="Lee C."/>
            <person name="Kim J.Y."/>
            <person name="Lee M.A."/>
            <person name="Choi H.J."/>
        </authorList>
    </citation>
    <scope>NUCLEOTIDE SEQUENCE [LARGE SCALE GENOMIC DNA]</scope>
    <source>
        <strain evidence="2 3">NKC1-1</strain>
    </source>
</reference>
<dbReference type="EMBL" id="CP031092">
    <property type="protein sequence ID" value="AXF55311.1"/>
    <property type="molecule type" value="Genomic_DNA"/>
</dbReference>
<dbReference type="PANTHER" id="PTHR43685:SF10">
    <property type="entry name" value="LACTO-N-NEOTETRAOSE BIOSYNTHESIS GLYCOSYL TRANSFERASE LGTA"/>
    <property type="match status" value="1"/>
</dbReference>
<dbReference type="InterPro" id="IPR050834">
    <property type="entry name" value="Glycosyltransf_2"/>
</dbReference>
<dbReference type="PANTHER" id="PTHR43685">
    <property type="entry name" value="GLYCOSYLTRANSFERASE"/>
    <property type="match status" value="1"/>
</dbReference>
<evidence type="ECO:0000313" key="3">
    <source>
        <dbReference type="Proteomes" id="UP000252100"/>
    </source>
</evidence>
<keyword evidence="3" id="KW-1185">Reference proteome</keyword>
<dbReference type="InterPro" id="IPR029044">
    <property type="entry name" value="Nucleotide-diphossugar_trans"/>
</dbReference>
<dbReference type="SUPFAM" id="SSF53448">
    <property type="entry name" value="Nucleotide-diphospho-sugar transferases"/>
    <property type="match status" value="1"/>
</dbReference>
<dbReference type="OrthoDB" id="9815829at2"/>
<organism evidence="2 3">
    <name type="scientific">Salicibibacter kimchii</name>
    <dbReference type="NCBI Taxonomy" id="2099786"/>
    <lineage>
        <taxon>Bacteria</taxon>
        <taxon>Bacillati</taxon>
        <taxon>Bacillota</taxon>
        <taxon>Bacilli</taxon>
        <taxon>Bacillales</taxon>
        <taxon>Bacillaceae</taxon>
        <taxon>Salicibibacter</taxon>
    </lineage>
</organism>
<keyword evidence="2" id="KW-0808">Transferase</keyword>
<dbReference type="KEGG" id="rue:DT065_04260"/>
<dbReference type="AlphaFoldDB" id="A0A345BWI0"/>
<proteinExistence type="predicted"/>
<protein>
    <submittedName>
        <fullName evidence="2">Glycosyltransferase</fullName>
    </submittedName>
</protein>
<dbReference type="Gene3D" id="3.90.550.10">
    <property type="entry name" value="Spore Coat Polysaccharide Biosynthesis Protein SpsA, Chain A"/>
    <property type="match status" value="1"/>
</dbReference>
<feature type="domain" description="Glycosyltransferase 2-like" evidence="1">
    <location>
        <begin position="25"/>
        <end position="184"/>
    </location>
</feature>
<name>A0A345BWI0_9BACI</name>
<evidence type="ECO:0000259" key="1">
    <source>
        <dbReference type="Pfam" id="PF00535"/>
    </source>
</evidence>
<dbReference type="Pfam" id="PF00535">
    <property type="entry name" value="Glycos_transf_2"/>
    <property type="match status" value="1"/>
</dbReference>
<evidence type="ECO:0000313" key="2">
    <source>
        <dbReference type="EMBL" id="AXF55311.1"/>
    </source>
</evidence>
<dbReference type="InterPro" id="IPR001173">
    <property type="entry name" value="Glyco_trans_2-like"/>
</dbReference>
<gene>
    <name evidence="2" type="ORF">DT065_04260</name>
</gene>
<sequence>MALVIKQLIVMYFYVEREEKNLLVSIITVYFNREDNVIDSINSLLSQTHKDLEIIAVDDGSSDNTLKKLESFSDKRLQVITHRNQGFVKSIKKAIHYANGEFIAIHGSGDLSHSARIEKQLDILINNKEIGIVGCFVESINKLTGKIRHYRSQIPDNSSLIEFLKKENPFTHGEVMYRRTVYNQVGGYREFFKYAQDRDLWMRMSLITHFYIVPEVLYTRFNLPGGVSTNADKVVMQRMFNEISRQCIDQKVKGNPDLIEKHGFYAPFFRRRNSKQLSDDLVKQAGSSFMKSDLNMAHKINILSIDEKRTIKNIIAFIVIIISMKSNPFKKVSQLMIRNTIINK</sequence>